<keyword evidence="3" id="KW-1185">Reference proteome</keyword>
<dbReference type="EMBL" id="KZ825073">
    <property type="protein sequence ID" value="RAH54099.1"/>
    <property type="molecule type" value="Genomic_DNA"/>
</dbReference>
<name>A0A8G1QUW3_9EURO</name>
<dbReference type="RefSeq" id="XP_025512021.1">
    <property type="nucleotide sequence ID" value="XM_025660832.1"/>
</dbReference>
<protein>
    <submittedName>
        <fullName evidence="2">Uncharacterized protein</fullName>
    </submittedName>
</protein>
<evidence type="ECO:0000313" key="3">
    <source>
        <dbReference type="Proteomes" id="UP000249526"/>
    </source>
</evidence>
<dbReference type="Proteomes" id="UP000249526">
    <property type="component" value="Unassembled WGS sequence"/>
</dbReference>
<evidence type="ECO:0000313" key="2">
    <source>
        <dbReference type="EMBL" id="RAH54099.1"/>
    </source>
</evidence>
<sequence length="95" mass="10263">MAAAGGLTGGHPPSVRYVSAFCIVDFIVQYINNCSSRNIAIFSVIGMIAGGWMFFRAQSPSKEEKLYSQKDIHTMVGGQTGENRVGRAPSHQKKG</sequence>
<keyword evidence="1" id="KW-0812">Transmembrane</keyword>
<dbReference type="AlphaFoldDB" id="A0A8G1QUW3"/>
<feature type="transmembrane region" description="Helical" evidence="1">
    <location>
        <begin position="39"/>
        <end position="55"/>
    </location>
</feature>
<evidence type="ECO:0000256" key="1">
    <source>
        <dbReference type="SAM" id="Phobius"/>
    </source>
</evidence>
<accession>A0A8G1QUW3</accession>
<keyword evidence="1" id="KW-0472">Membrane</keyword>
<keyword evidence="1" id="KW-1133">Transmembrane helix</keyword>
<proteinExistence type="predicted"/>
<gene>
    <name evidence="2" type="ORF">BO85DRAFT_452484</name>
</gene>
<organism evidence="2 3">
    <name type="scientific">Aspergillus piperis CBS 112811</name>
    <dbReference type="NCBI Taxonomy" id="1448313"/>
    <lineage>
        <taxon>Eukaryota</taxon>
        <taxon>Fungi</taxon>
        <taxon>Dikarya</taxon>
        <taxon>Ascomycota</taxon>
        <taxon>Pezizomycotina</taxon>
        <taxon>Eurotiomycetes</taxon>
        <taxon>Eurotiomycetidae</taxon>
        <taxon>Eurotiales</taxon>
        <taxon>Aspergillaceae</taxon>
        <taxon>Aspergillus</taxon>
        <taxon>Aspergillus subgen. Circumdati</taxon>
    </lineage>
</organism>
<dbReference type="GeneID" id="37164234"/>
<reference evidence="2 3" key="1">
    <citation type="submission" date="2018-02" db="EMBL/GenBank/DDBJ databases">
        <title>The genomes of Aspergillus section Nigri reveals drivers in fungal speciation.</title>
        <authorList>
            <consortium name="DOE Joint Genome Institute"/>
            <person name="Vesth T.C."/>
            <person name="Nybo J."/>
            <person name="Theobald S."/>
            <person name="Brandl J."/>
            <person name="Frisvad J.C."/>
            <person name="Nielsen K.F."/>
            <person name="Lyhne E.K."/>
            <person name="Kogle M.E."/>
            <person name="Kuo A."/>
            <person name="Riley R."/>
            <person name="Clum A."/>
            <person name="Nolan M."/>
            <person name="Lipzen A."/>
            <person name="Salamov A."/>
            <person name="Henrissat B."/>
            <person name="Wiebenga A."/>
            <person name="De vries R.P."/>
            <person name="Grigoriev I.V."/>
            <person name="Mortensen U.H."/>
            <person name="Andersen M.R."/>
            <person name="Baker S.E."/>
        </authorList>
    </citation>
    <scope>NUCLEOTIDE SEQUENCE [LARGE SCALE GENOMIC DNA]</scope>
    <source>
        <strain evidence="2 3">CBS 112811</strain>
    </source>
</reference>